<reference evidence="1" key="1">
    <citation type="submission" date="2018-05" db="EMBL/GenBank/DDBJ databases">
        <authorList>
            <person name="Lanie J.A."/>
            <person name="Ng W.-L."/>
            <person name="Kazmierczak K.M."/>
            <person name="Andrzejewski T.M."/>
            <person name="Davidsen T.M."/>
            <person name="Wayne K.J."/>
            <person name="Tettelin H."/>
            <person name="Glass J.I."/>
            <person name="Rusch D."/>
            <person name="Podicherti R."/>
            <person name="Tsui H.-C.T."/>
            <person name="Winkler M.E."/>
        </authorList>
    </citation>
    <scope>NUCLEOTIDE SEQUENCE</scope>
</reference>
<organism evidence="1">
    <name type="scientific">marine metagenome</name>
    <dbReference type="NCBI Taxonomy" id="408172"/>
    <lineage>
        <taxon>unclassified sequences</taxon>
        <taxon>metagenomes</taxon>
        <taxon>ecological metagenomes</taxon>
    </lineage>
</organism>
<dbReference type="EMBL" id="UINC01097477">
    <property type="protein sequence ID" value="SVC55210.1"/>
    <property type="molecule type" value="Genomic_DNA"/>
</dbReference>
<gene>
    <name evidence="1" type="ORF">METZ01_LOCUS308064</name>
</gene>
<evidence type="ECO:0000313" key="1">
    <source>
        <dbReference type="EMBL" id="SVC55210.1"/>
    </source>
</evidence>
<protein>
    <submittedName>
        <fullName evidence="1">Uncharacterized protein</fullName>
    </submittedName>
</protein>
<sequence length="38" mass="4502">MIDWERRLEKFDEFSRGPCSEPYAALREKTAGSALFFF</sequence>
<name>A0A382N375_9ZZZZ</name>
<proteinExistence type="predicted"/>
<accession>A0A382N375</accession>
<dbReference type="AlphaFoldDB" id="A0A382N375"/>